<dbReference type="PANTHER" id="PTHR43751">
    <property type="entry name" value="SULFATASE"/>
    <property type="match status" value="1"/>
</dbReference>
<accession>A0A8E6B8C7</accession>
<dbReference type="AlphaFoldDB" id="A0A8E6B8C7"/>
<feature type="domain" description="Sulfatase N-terminal" evidence="2">
    <location>
        <begin position="83"/>
        <end position="293"/>
    </location>
</feature>
<dbReference type="InterPro" id="IPR052701">
    <property type="entry name" value="GAG_Ulvan_Degrading_Sulfatases"/>
</dbReference>
<dbReference type="SUPFAM" id="SSF53649">
    <property type="entry name" value="Alkaline phosphatase-like"/>
    <property type="match status" value="1"/>
</dbReference>
<dbReference type="Proteomes" id="UP000676194">
    <property type="component" value="Chromosome"/>
</dbReference>
<evidence type="ECO:0000313" key="4">
    <source>
        <dbReference type="Proteomes" id="UP000676194"/>
    </source>
</evidence>
<reference evidence="3" key="1">
    <citation type="submission" date="2021-05" db="EMBL/GenBank/DDBJ databases">
        <title>Complete genome sequence of the cellulolytic planctomycete Telmatocola sphagniphila SP2T and characterization of the first cellulase from planctomycetes.</title>
        <authorList>
            <person name="Rakitin A.L."/>
            <person name="Beletsky A.V."/>
            <person name="Naumoff D.G."/>
            <person name="Kulichevskaya I.S."/>
            <person name="Mardanov A.V."/>
            <person name="Ravin N.V."/>
            <person name="Dedysh S.N."/>
        </authorList>
    </citation>
    <scope>NUCLEOTIDE SEQUENCE</scope>
    <source>
        <strain evidence="3">SP2T</strain>
    </source>
</reference>
<sequence length="304" mass="32873">MLKNTKFLAAAWIGLGVLSGYAIATGKIFPGRSVLAAEPPGLETAQTSASPGCGDGLSKQELALLTAHNEKVSAQAEKSGKKPNFCIIWGDDIGQTNISAYSLGLMGYKTPNIDRVAKEGMMFTDYYAEQSCTAGRASFITGQHGLRTGLTKVGLPGATLGLRKEDPTIAELLKPLGYATGQFGKNHLGDRNEFLPTVHGFDEFYGNLYHLNAEEEPELPDYPKDPAFRAKYGPRGVMDCKASDKDDDTVDPRFGKVGKQTIKDTGPLTKKRMETIDDDVAERSVEFIKRQAKDGSINSQSVQS</sequence>
<dbReference type="KEGG" id="tsph:KIH39_07525"/>
<evidence type="ECO:0000313" key="3">
    <source>
        <dbReference type="EMBL" id="QVL33747.1"/>
    </source>
</evidence>
<dbReference type="Gene3D" id="3.40.720.10">
    <property type="entry name" value="Alkaline Phosphatase, subunit A"/>
    <property type="match status" value="1"/>
</dbReference>
<organism evidence="3 4">
    <name type="scientific">Telmatocola sphagniphila</name>
    <dbReference type="NCBI Taxonomy" id="1123043"/>
    <lineage>
        <taxon>Bacteria</taxon>
        <taxon>Pseudomonadati</taxon>
        <taxon>Planctomycetota</taxon>
        <taxon>Planctomycetia</taxon>
        <taxon>Gemmatales</taxon>
        <taxon>Gemmataceae</taxon>
    </lineage>
</organism>
<dbReference type="InterPro" id="IPR017850">
    <property type="entry name" value="Alkaline_phosphatase_core_sf"/>
</dbReference>
<gene>
    <name evidence="3" type="ORF">KIH39_07525</name>
</gene>
<dbReference type="Pfam" id="PF00884">
    <property type="entry name" value="Sulfatase"/>
    <property type="match status" value="1"/>
</dbReference>
<keyword evidence="3" id="KW-0378">Hydrolase</keyword>
<protein>
    <submittedName>
        <fullName evidence="3">Sulfatase-like hydrolase/transferase</fullName>
    </submittedName>
</protein>
<evidence type="ECO:0000256" key="1">
    <source>
        <dbReference type="SAM" id="MobiDB-lite"/>
    </source>
</evidence>
<feature type="region of interest" description="Disordered" evidence="1">
    <location>
        <begin position="242"/>
        <end position="269"/>
    </location>
</feature>
<dbReference type="InterPro" id="IPR000917">
    <property type="entry name" value="Sulfatase_N"/>
</dbReference>
<evidence type="ECO:0000259" key="2">
    <source>
        <dbReference type="Pfam" id="PF00884"/>
    </source>
</evidence>
<dbReference type="EMBL" id="CP074694">
    <property type="protein sequence ID" value="QVL33747.1"/>
    <property type="molecule type" value="Genomic_DNA"/>
</dbReference>
<dbReference type="GO" id="GO:0016787">
    <property type="term" value="F:hydrolase activity"/>
    <property type="evidence" value="ECO:0007669"/>
    <property type="project" value="UniProtKB-KW"/>
</dbReference>
<keyword evidence="4" id="KW-1185">Reference proteome</keyword>
<proteinExistence type="predicted"/>
<dbReference type="PANTHER" id="PTHR43751:SF2">
    <property type="entry name" value="SULFATASE N-TERMINAL DOMAIN-CONTAINING PROTEIN"/>
    <property type="match status" value="1"/>
</dbReference>
<name>A0A8E6B8C7_9BACT</name>